<gene>
    <name evidence="1" type="ORF">TraAM80_08470</name>
</gene>
<protein>
    <submittedName>
        <fullName evidence="1">Uncharacterized protein</fullName>
    </submittedName>
</protein>
<sequence>MQPPFDQAASIQTVLQRQRCESPFSTAIRSGPHSRLSQLRFIHLQEADRVVSVDGFFSVVFPCTFPESEDDTRGWVERLRKLMQKQRVNPSHCRWWTTDETSTNRGRHF</sequence>
<dbReference type="Proteomes" id="UP000283634">
    <property type="component" value="Unassembled WGS sequence"/>
</dbReference>
<name>A0A3R7KEP5_TRYRA</name>
<organism evidence="1 2">
    <name type="scientific">Trypanosoma rangeli</name>
    <dbReference type="NCBI Taxonomy" id="5698"/>
    <lineage>
        <taxon>Eukaryota</taxon>
        <taxon>Discoba</taxon>
        <taxon>Euglenozoa</taxon>
        <taxon>Kinetoplastea</taxon>
        <taxon>Metakinetoplastina</taxon>
        <taxon>Trypanosomatida</taxon>
        <taxon>Trypanosomatidae</taxon>
        <taxon>Trypanosoma</taxon>
        <taxon>Herpetosoma</taxon>
    </lineage>
</organism>
<accession>A0A3R7KEP5</accession>
<proteinExistence type="predicted"/>
<comment type="caution">
    <text evidence="1">The sequence shown here is derived from an EMBL/GenBank/DDBJ whole genome shotgun (WGS) entry which is preliminary data.</text>
</comment>
<dbReference type="GeneID" id="40332403"/>
<dbReference type="RefSeq" id="XP_029234941.1">
    <property type="nucleotide sequence ID" value="XM_029385220.1"/>
</dbReference>
<dbReference type="AlphaFoldDB" id="A0A3R7KEP5"/>
<keyword evidence="2" id="KW-1185">Reference proteome</keyword>
<evidence type="ECO:0000313" key="1">
    <source>
        <dbReference type="EMBL" id="RNE98984.1"/>
    </source>
</evidence>
<dbReference type="EMBL" id="MKGL01000420">
    <property type="protein sequence ID" value="RNE98984.1"/>
    <property type="molecule type" value="Genomic_DNA"/>
</dbReference>
<reference evidence="1 2" key="1">
    <citation type="journal article" date="2018" name="BMC Genomics">
        <title>Genomic comparison of Trypanosoma conorhini and Trypanosoma rangeli to Trypanosoma cruzi strains of high and low virulence.</title>
        <authorList>
            <person name="Bradwell K.R."/>
            <person name="Koparde V.N."/>
            <person name="Matveyev A.V."/>
            <person name="Serrano M.G."/>
            <person name="Alves J.M."/>
            <person name="Parikh H."/>
            <person name="Huang B."/>
            <person name="Lee V."/>
            <person name="Espinosa-Alvarez O."/>
            <person name="Ortiz P.A."/>
            <person name="Costa-Martins A.G."/>
            <person name="Teixeira M.M."/>
            <person name="Buck G.A."/>
        </authorList>
    </citation>
    <scope>NUCLEOTIDE SEQUENCE [LARGE SCALE GENOMIC DNA]</scope>
    <source>
        <strain evidence="1 2">AM80</strain>
    </source>
</reference>
<evidence type="ECO:0000313" key="2">
    <source>
        <dbReference type="Proteomes" id="UP000283634"/>
    </source>
</evidence>